<dbReference type="InterPro" id="IPR003591">
    <property type="entry name" value="Leu-rich_rpt_typical-subtyp"/>
</dbReference>
<dbReference type="InterPro" id="IPR001611">
    <property type="entry name" value="Leu-rich_rpt"/>
</dbReference>
<keyword evidence="5" id="KW-1185">Reference proteome</keyword>
<evidence type="ECO:0000256" key="1">
    <source>
        <dbReference type="ARBA" id="ARBA00022614"/>
    </source>
</evidence>
<feature type="signal peptide" evidence="3">
    <location>
        <begin position="1"/>
        <end position="26"/>
    </location>
</feature>
<protein>
    <submittedName>
        <fullName evidence="4">Uncharacterized protein</fullName>
    </submittedName>
</protein>
<evidence type="ECO:0000313" key="5">
    <source>
        <dbReference type="Proteomes" id="UP001107558"/>
    </source>
</evidence>
<keyword evidence="2" id="KW-0677">Repeat</keyword>
<dbReference type="PROSITE" id="PS51450">
    <property type="entry name" value="LRR"/>
    <property type="match status" value="2"/>
</dbReference>
<dbReference type="Gene3D" id="3.80.10.10">
    <property type="entry name" value="Ribonuclease Inhibitor"/>
    <property type="match status" value="4"/>
</dbReference>
<dbReference type="SMART" id="SM00369">
    <property type="entry name" value="LRR_TYP"/>
    <property type="match status" value="7"/>
</dbReference>
<dbReference type="SUPFAM" id="SSF52058">
    <property type="entry name" value="L domain-like"/>
    <property type="match status" value="2"/>
</dbReference>
<evidence type="ECO:0000256" key="2">
    <source>
        <dbReference type="ARBA" id="ARBA00022737"/>
    </source>
</evidence>
<evidence type="ECO:0000256" key="3">
    <source>
        <dbReference type="SAM" id="SignalP"/>
    </source>
</evidence>
<dbReference type="EMBL" id="JADBJN010000004">
    <property type="protein sequence ID" value="KAG5668885.1"/>
    <property type="molecule type" value="Genomic_DNA"/>
</dbReference>
<dbReference type="PANTHER" id="PTHR24366">
    <property type="entry name" value="IG(IMMUNOGLOBULIN) AND LRR(LEUCINE RICH REPEAT) DOMAINS"/>
    <property type="match status" value="1"/>
</dbReference>
<dbReference type="OrthoDB" id="1728874at2759"/>
<keyword evidence="1" id="KW-0433">Leucine-rich repeat</keyword>
<dbReference type="Pfam" id="PF13855">
    <property type="entry name" value="LRR_8"/>
    <property type="match status" value="3"/>
</dbReference>
<sequence>MMVLGKFMSIFLPLLVFFSSISNSLQSQTTLNCIFHVVGWDTILLSPYACEVKSLDVTSRVMITHIEGQHKYLNLAHANVSAVQIRDQICEFFPRGIDKFFTNLEGIAVQRSRLRIVTKNDLKPFTKLRSLSLFGNQLKSLEYGLLKFNPQLEFISFFNNSLEHVAEDLLDDLKFKKIAYFTNCNCINDSADTPQYFEIIKLKLMANCSTTLEMRNFYELELQNERTEKNFDVLVKKFKQKSNEARILNHELQRLQNLSNTSKSSCNANEEVSLKLEYCEEKLKTFHLEIDQVELICDFYNGKLCIVEDIMILNDHTQIVGVKSDINAMKNQNLVQVSSNNNRNSSEYWVELKKKQEIGKITVNLVQKDPKVVATEVKVTIVDNQTATPEIQKVTDKFGNLYLTNSEKVEELFIVSHNLHFLPINIGEFFPNLKDLRVMKSKMTKITANSLKNLEKLEVLMMPKNEIVEIEEKAFSQLPNLKLLDLSDNQIESLCKNAKIENLNLKSHEIYDQNHQFYPVENDYDEIESEVVTIPPQNQHEICRNFKIFAPLENLKEINLENNKISYINWKVFENNENLEVINLKNNRISEIGSNFNLYALKHLDLSGNTCVDAQYSQLNANAMMETFVNNCKVGIMLKCLFENHHGDYTCRATDFNIDSENTIFTHISGMHQTELMTNSDVTKLIIIEQNSKFFPNLIQGILPNVTKLEIVSSKLTKVPKLKGFKTIDITSNDIPTIDDKVFNDSPEIEAIDLSDNKIFTIPDNLFGELKYLKYLNISNNQLATISTNFIPVENSIQEFFLKNNKLMKIDSNIVKNLVNADIIEFSGNLCVDNKFYRAADNVKKIMEIYGEIEFKCK</sequence>
<organism evidence="4 5">
    <name type="scientific">Polypedilum vanderplanki</name>
    <name type="common">Sleeping chironomid midge</name>
    <dbReference type="NCBI Taxonomy" id="319348"/>
    <lineage>
        <taxon>Eukaryota</taxon>
        <taxon>Metazoa</taxon>
        <taxon>Ecdysozoa</taxon>
        <taxon>Arthropoda</taxon>
        <taxon>Hexapoda</taxon>
        <taxon>Insecta</taxon>
        <taxon>Pterygota</taxon>
        <taxon>Neoptera</taxon>
        <taxon>Endopterygota</taxon>
        <taxon>Diptera</taxon>
        <taxon>Nematocera</taxon>
        <taxon>Chironomoidea</taxon>
        <taxon>Chironomidae</taxon>
        <taxon>Chironominae</taxon>
        <taxon>Polypedilum</taxon>
        <taxon>Polypedilum</taxon>
    </lineage>
</organism>
<proteinExistence type="predicted"/>
<reference evidence="4" key="1">
    <citation type="submission" date="2021-03" db="EMBL/GenBank/DDBJ databases">
        <title>Chromosome level genome of the anhydrobiotic midge Polypedilum vanderplanki.</title>
        <authorList>
            <person name="Yoshida Y."/>
            <person name="Kikawada T."/>
            <person name="Gusev O."/>
        </authorList>
    </citation>
    <scope>NUCLEOTIDE SEQUENCE</scope>
    <source>
        <strain evidence="4">NIAS01</strain>
        <tissue evidence="4">Whole body or cell culture</tissue>
    </source>
</reference>
<accession>A0A9J6BGH1</accession>
<dbReference type="AlphaFoldDB" id="A0A9J6BGH1"/>
<comment type="caution">
    <text evidence="4">The sequence shown here is derived from an EMBL/GenBank/DDBJ whole genome shotgun (WGS) entry which is preliminary data.</text>
</comment>
<feature type="chain" id="PRO_5039901649" evidence="3">
    <location>
        <begin position="27"/>
        <end position="858"/>
    </location>
</feature>
<dbReference type="InterPro" id="IPR032675">
    <property type="entry name" value="LRR_dom_sf"/>
</dbReference>
<evidence type="ECO:0000313" key="4">
    <source>
        <dbReference type="EMBL" id="KAG5668885.1"/>
    </source>
</evidence>
<dbReference type="SMART" id="SM00365">
    <property type="entry name" value="LRR_SD22"/>
    <property type="match status" value="5"/>
</dbReference>
<dbReference type="Proteomes" id="UP001107558">
    <property type="component" value="Chromosome 4"/>
</dbReference>
<dbReference type="PANTHER" id="PTHR24366:SF170">
    <property type="entry name" value="RE50361P"/>
    <property type="match status" value="1"/>
</dbReference>
<name>A0A9J6BGH1_POLVA</name>
<dbReference type="SMART" id="SM00364">
    <property type="entry name" value="LRR_BAC"/>
    <property type="match status" value="3"/>
</dbReference>
<keyword evidence="3" id="KW-0732">Signal</keyword>
<gene>
    <name evidence="4" type="ORF">PVAND_016805</name>
</gene>